<dbReference type="GO" id="GO:0016798">
    <property type="term" value="F:hydrolase activity, acting on glycosyl bonds"/>
    <property type="evidence" value="ECO:0007669"/>
    <property type="project" value="UniProtKB-KW"/>
</dbReference>
<dbReference type="EC" id="3.2.1.-" evidence="4"/>
<organism evidence="4 5">
    <name type="scientific">Bythopirellula goksoeyrii</name>
    <dbReference type="NCBI Taxonomy" id="1400387"/>
    <lineage>
        <taxon>Bacteria</taxon>
        <taxon>Pseudomonadati</taxon>
        <taxon>Planctomycetota</taxon>
        <taxon>Planctomycetia</taxon>
        <taxon>Pirellulales</taxon>
        <taxon>Lacipirellulaceae</taxon>
        <taxon>Bythopirellula</taxon>
    </lineage>
</organism>
<evidence type="ECO:0000313" key="4">
    <source>
        <dbReference type="EMBL" id="QEG33438.1"/>
    </source>
</evidence>
<dbReference type="Proteomes" id="UP000323917">
    <property type="component" value="Chromosome"/>
</dbReference>
<feature type="compositionally biased region" description="Basic and acidic residues" evidence="1">
    <location>
        <begin position="1"/>
        <end position="18"/>
    </location>
</feature>
<dbReference type="OrthoDB" id="253515at2"/>
<dbReference type="InterPro" id="IPR006311">
    <property type="entry name" value="TAT_signal"/>
</dbReference>
<dbReference type="RefSeq" id="WP_148072206.1">
    <property type="nucleotide sequence ID" value="NZ_CP042913.1"/>
</dbReference>
<dbReference type="Pfam" id="PF22725">
    <property type="entry name" value="GFO_IDH_MocA_C3"/>
    <property type="match status" value="1"/>
</dbReference>
<sequence length="444" mass="49134">MNKYTLPDDRAGRCEIRPSGETSAASSRREFLKSSVAATAAIGTMASPGHAHTAGDDKLKVGLIGCGGRGTGAAIDALHADPRAEITALGDTFIDRIQGCLSSLLEDEEVSGRVAVNEDHQFVGFDAYKQVIDSGVDVVLLATSPHFRPQHLEYAIEKGKHCFVEKPVAVDVPGVLRVEQACKSAKEKSLSVVSGLCWRYDKGVQATMDKIANDSIGDIISIESTYNGFQIAHRGNNPDLSQMENQIRNWYHFAWLSGDHIVEQAVHSLDKSAWLLGDAHPLRAFGTGGRQQRVEKKYGNIYDHHTVFFEFPNDVKVFFTCRQQDNTTPRVDELVLGSEGQALILRNQIRGKETWKYRGPKPSMYRVEHEELFNSIRNSDPINDGHHMCNSTLMGILGRNCTYTGQEITWDQLMQSTERLGPEDYQWGDVSVAPVAIPGITQFS</sequence>
<dbReference type="InterPro" id="IPR036291">
    <property type="entry name" value="NAD(P)-bd_dom_sf"/>
</dbReference>
<feature type="domain" description="Gfo/Idh/MocA-like oxidoreductase N-terminal" evidence="2">
    <location>
        <begin position="59"/>
        <end position="188"/>
    </location>
</feature>
<keyword evidence="4" id="KW-0326">Glycosidase</keyword>
<evidence type="ECO:0000313" key="5">
    <source>
        <dbReference type="Proteomes" id="UP000323917"/>
    </source>
</evidence>
<dbReference type="InterPro" id="IPR000683">
    <property type="entry name" value="Gfo/Idh/MocA-like_OxRdtase_N"/>
</dbReference>
<dbReference type="Gene3D" id="3.30.360.10">
    <property type="entry name" value="Dihydrodipicolinate Reductase, domain 2"/>
    <property type="match status" value="1"/>
</dbReference>
<reference evidence="4 5" key="1">
    <citation type="submission" date="2019-08" db="EMBL/GenBank/DDBJ databases">
        <title>Deep-cultivation of Planctomycetes and their phenomic and genomic characterization uncovers novel biology.</title>
        <authorList>
            <person name="Wiegand S."/>
            <person name="Jogler M."/>
            <person name="Boedeker C."/>
            <person name="Pinto D."/>
            <person name="Vollmers J."/>
            <person name="Rivas-Marin E."/>
            <person name="Kohn T."/>
            <person name="Peeters S.H."/>
            <person name="Heuer A."/>
            <person name="Rast P."/>
            <person name="Oberbeckmann S."/>
            <person name="Bunk B."/>
            <person name="Jeske O."/>
            <person name="Meyerdierks A."/>
            <person name="Storesund J.E."/>
            <person name="Kallscheuer N."/>
            <person name="Luecker S."/>
            <person name="Lage O.M."/>
            <person name="Pohl T."/>
            <person name="Merkel B.J."/>
            <person name="Hornburger P."/>
            <person name="Mueller R.-W."/>
            <person name="Bruemmer F."/>
            <person name="Labrenz M."/>
            <person name="Spormann A.M."/>
            <person name="Op den Camp H."/>
            <person name="Overmann J."/>
            <person name="Amann R."/>
            <person name="Jetten M.S.M."/>
            <person name="Mascher T."/>
            <person name="Medema M.H."/>
            <person name="Devos D.P."/>
            <person name="Kaster A.-K."/>
            <person name="Ovreas L."/>
            <person name="Rohde M."/>
            <person name="Galperin M.Y."/>
            <person name="Jogler C."/>
        </authorList>
    </citation>
    <scope>NUCLEOTIDE SEQUENCE [LARGE SCALE GENOMIC DNA]</scope>
    <source>
        <strain evidence="4 5">Pr1d</strain>
    </source>
</reference>
<dbReference type="SUPFAM" id="SSF51735">
    <property type="entry name" value="NAD(P)-binding Rossmann-fold domains"/>
    <property type="match status" value="1"/>
</dbReference>
<dbReference type="GO" id="GO:0000166">
    <property type="term" value="F:nucleotide binding"/>
    <property type="evidence" value="ECO:0007669"/>
    <property type="project" value="InterPro"/>
</dbReference>
<dbReference type="Pfam" id="PF01408">
    <property type="entry name" value="GFO_IDH_MocA"/>
    <property type="match status" value="1"/>
</dbReference>
<protein>
    <submittedName>
        <fullName evidence="4">Glycosyl hydrolase family 109 protein 1</fullName>
        <ecNumber evidence="4">3.2.1.-</ecNumber>
    </submittedName>
</protein>
<dbReference type="AlphaFoldDB" id="A0A5B9Q325"/>
<evidence type="ECO:0000259" key="2">
    <source>
        <dbReference type="Pfam" id="PF01408"/>
    </source>
</evidence>
<dbReference type="InterPro" id="IPR050463">
    <property type="entry name" value="Gfo/Idh/MocA_oxidrdct_glycsds"/>
</dbReference>
<dbReference type="SUPFAM" id="SSF55347">
    <property type="entry name" value="Glyceraldehyde-3-phosphate dehydrogenase-like, C-terminal domain"/>
    <property type="match status" value="1"/>
</dbReference>
<feature type="domain" description="GFO/IDH/MocA-like oxidoreductase" evidence="3">
    <location>
        <begin position="208"/>
        <end position="341"/>
    </location>
</feature>
<dbReference type="PANTHER" id="PTHR43818">
    <property type="entry name" value="BCDNA.GH03377"/>
    <property type="match status" value="1"/>
</dbReference>
<dbReference type="PANTHER" id="PTHR43818:SF5">
    <property type="entry name" value="OXIDOREDUCTASE FAMILY PROTEIN"/>
    <property type="match status" value="1"/>
</dbReference>
<evidence type="ECO:0000259" key="3">
    <source>
        <dbReference type="Pfam" id="PF22725"/>
    </source>
</evidence>
<accession>A0A5B9Q325</accession>
<feature type="region of interest" description="Disordered" evidence="1">
    <location>
        <begin position="1"/>
        <end position="28"/>
    </location>
</feature>
<evidence type="ECO:0000256" key="1">
    <source>
        <dbReference type="SAM" id="MobiDB-lite"/>
    </source>
</evidence>
<dbReference type="Gene3D" id="3.40.50.720">
    <property type="entry name" value="NAD(P)-binding Rossmann-like Domain"/>
    <property type="match status" value="1"/>
</dbReference>
<dbReference type="InterPro" id="IPR055170">
    <property type="entry name" value="GFO_IDH_MocA-like_dom"/>
</dbReference>
<keyword evidence="4" id="KW-0378">Hydrolase</keyword>
<gene>
    <name evidence="4" type="ORF">Pr1d_07010</name>
</gene>
<dbReference type="PROSITE" id="PS51318">
    <property type="entry name" value="TAT"/>
    <property type="match status" value="1"/>
</dbReference>
<keyword evidence="5" id="KW-1185">Reference proteome</keyword>
<dbReference type="KEGG" id="bgok:Pr1d_07010"/>
<proteinExistence type="predicted"/>
<name>A0A5B9Q325_9BACT</name>
<dbReference type="EMBL" id="CP042913">
    <property type="protein sequence ID" value="QEG33438.1"/>
    <property type="molecule type" value="Genomic_DNA"/>
</dbReference>